<name>A0A804IPC9_MUSAM</name>
<evidence type="ECO:0000256" key="1">
    <source>
        <dbReference type="SAM" id="Phobius"/>
    </source>
</evidence>
<dbReference type="Pfam" id="PF04654">
    <property type="entry name" value="DUF599"/>
    <property type="match status" value="1"/>
</dbReference>
<feature type="transmembrane region" description="Helical" evidence="1">
    <location>
        <begin position="115"/>
        <end position="135"/>
    </location>
</feature>
<gene>
    <name evidence="2" type="ORF">GSMUA_118640.1</name>
</gene>
<reference evidence="2" key="1">
    <citation type="submission" date="2021-03" db="EMBL/GenBank/DDBJ databases">
        <authorList>
            <consortium name="Genoscope - CEA"/>
            <person name="William W."/>
        </authorList>
    </citation>
    <scope>NUCLEOTIDE SEQUENCE</scope>
    <source>
        <strain evidence="2">Doubled-haploid Pahang</strain>
    </source>
</reference>
<dbReference type="Proteomes" id="UP000012960">
    <property type="component" value="Unplaced"/>
</dbReference>
<organism evidence="3 4">
    <name type="scientific">Musa acuminata subsp. malaccensis</name>
    <name type="common">Wild banana</name>
    <name type="synonym">Musa malaccensis</name>
    <dbReference type="NCBI Taxonomy" id="214687"/>
    <lineage>
        <taxon>Eukaryota</taxon>
        <taxon>Viridiplantae</taxon>
        <taxon>Streptophyta</taxon>
        <taxon>Embryophyta</taxon>
        <taxon>Tracheophyta</taxon>
        <taxon>Spermatophyta</taxon>
        <taxon>Magnoliopsida</taxon>
        <taxon>Liliopsida</taxon>
        <taxon>Zingiberales</taxon>
        <taxon>Musaceae</taxon>
        <taxon>Musa</taxon>
    </lineage>
</organism>
<dbReference type="InParanoid" id="A0A804IPC9"/>
<evidence type="ECO:0000313" key="4">
    <source>
        <dbReference type="Proteomes" id="UP000012960"/>
    </source>
</evidence>
<evidence type="ECO:0000313" key="3">
    <source>
        <dbReference type="EnsemblPlants" id="Ma04_p13470.1"/>
    </source>
</evidence>
<dbReference type="AlphaFoldDB" id="A0A804IPC9"/>
<dbReference type="EMBL" id="HG996469">
    <property type="protein sequence ID" value="CAG1842069.1"/>
    <property type="molecule type" value="Genomic_DNA"/>
</dbReference>
<dbReference type="InterPro" id="IPR006747">
    <property type="entry name" value="DUF599"/>
</dbReference>
<dbReference type="PANTHER" id="PTHR31168">
    <property type="entry name" value="OS02G0292800 PROTEIN"/>
    <property type="match status" value="1"/>
</dbReference>
<sequence length="231" mass="25680">MEEKYLDMVMVPLGLLLQATYHIWLFFTIVRHPNRTVIGVNAQVKHRWLRAMMTDPLGNGTLAVQTLRNDIMASTALATTAVTLASLISVFVSATTSTATSSLVYGNKSSVVRSIKYFALLLCFILAFLCNVQSVRYHTHAGFLMSQPVAGPVTPEHAARSLDRGSLFWSLGLRAFYVSFTLFLWVFGPIPMLASSVVMCCLLFFLDTTTELPRAFHVSSFTVEEDVKEEV</sequence>
<keyword evidence="1" id="KW-0472">Membrane</keyword>
<feature type="transmembrane region" description="Helical" evidence="1">
    <location>
        <begin position="71"/>
        <end position="94"/>
    </location>
</feature>
<feature type="transmembrane region" description="Helical" evidence="1">
    <location>
        <begin position="176"/>
        <end position="206"/>
    </location>
</feature>
<protein>
    <submittedName>
        <fullName evidence="2">(wild Malaysian banana) hypothetical protein</fullName>
    </submittedName>
</protein>
<keyword evidence="4" id="KW-1185">Reference proteome</keyword>
<dbReference type="OrthoDB" id="761598at2759"/>
<accession>A0A804IPC9</accession>
<keyword evidence="1" id="KW-1133">Transmembrane helix</keyword>
<dbReference type="OMA" id="RYHTHAG"/>
<feature type="transmembrane region" description="Helical" evidence="1">
    <location>
        <begin position="9"/>
        <end position="27"/>
    </location>
</feature>
<proteinExistence type="predicted"/>
<dbReference type="PANTHER" id="PTHR31168:SF19">
    <property type="entry name" value="OS01G0683700 PROTEIN"/>
    <property type="match status" value="1"/>
</dbReference>
<dbReference type="Gramene" id="Ma04_t13470.1">
    <property type="protein sequence ID" value="Ma04_p13470.1"/>
    <property type="gene ID" value="Ma04_g13470"/>
</dbReference>
<evidence type="ECO:0000313" key="2">
    <source>
        <dbReference type="EMBL" id="CAG1842069.1"/>
    </source>
</evidence>
<keyword evidence="1" id="KW-0812">Transmembrane</keyword>
<reference evidence="3" key="2">
    <citation type="submission" date="2021-05" db="UniProtKB">
        <authorList>
            <consortium name="EnsemblPlants"/>
        </authorList>
    </citation>
    <scope>IDENTIFICATION</scope>
    <source>
        <strain evidence="3">subsp. malaccensis</strain>
    </source>
</reference>
<dbReference type="EnsemblPlants" id="Ma04_t13470.1">
    <property type="protein sequence ID" value="Ma04_p13470.1"/>
    <property type="gene ID" value="Ma04_g13470"/>
</dbReference>